<dbReference type="EMBL" id="FNDQ01000010">
    <property type="protein sequence ID" value="SDH67776.1"/>
    <property type="molecule type" value="Genomic_DNA"/>
</dbReference>
<gene>
    <name evidence="1" type="ORF">SAMN05421818_11048</name>
</gene>
<evidence type="ECO:0000313" key="2">
    <source>
        <dbReference type="Proteomes" id="UP000243588"/>
    </source>
</evidence>
<keyword evidence="2" id="KW-1185">Reference proteome</keyword>
<protein>
    <submittedName>
        <fullName evidence="1">Uncharacterized protein</fullName>
    </submittedName>
</protein>
<proteinExistence type="predicted"/>
<accession>A0A1G8ED05</accession>
<name>A0A1G8ED05_9FLAO</name>
<sequence>MATFSELVFDEKLKTMELLTDLSKEADQVLTANIGKMIEAGMDVRCQVMAPTTTAEDLYVEGYKKQAGVYKGLLQSYTELTATQSNHN</sequence>
<dbReference type="Proteomes" id="UP000243588">
    <property type="component" value="Unassembled WGS sequence"/>
</dbReference>
<evidence type="ECO:0000313" key="1">
    <source>
        <dbReference type="EMBL" id="SDH67776.1"/>
    </source>
</evidence>
<dbReference type="AlphaFoldDB" id="A0A1G8ED05"/>
<dbReference type="RefSeq" id="WP_090408157.1">
    <property type="nucleotide sequence ID" value="NZ_FNDQ01000010.1"/>
</dbReference>
<organism evidence="1 2">
    <name type="scientific">Myroides phaeus</name>
    <dbReference type="NCBI Taxonomy" id="702745"/>
    <lineage>
        <taxon>Bacteria</taxon>
        <taxon>Pseudomonadati</taxon>
        <taxon>Bacteroidota</taxon>
        <taxon>Flavobacteriia</taxon>
        <taxon>Flavobacteriales</taxon>
        <taxon>Flavobacteriaceae</taxon>
        <taxon>Myroides</taxon>
    </lineage>
</organism>
<reference evidence="2" key="1">
    <citation type="submission" date="2016-10" db="EMBL/GenBank/DDBJ databases">
        <authorList>
            <person name="Varghese N."/>
            <person name="Submissions S."/>
        </authorList>
    </citation>
    <scope>NUCLEOTIDE SEQUENCE [LARGE SCALE GENOMIC DNA]</scope>
    <source>
        <strain evidence="2">DSM 23313</strain>
    </source>
</reference>